<keyword evidence="5 7" id="KW-1133">Transmembrane helix</keyword>
<sequence>MSKFAFASTGKSCRLLAISELVIIYLGFICVLASFYFTSSEEVQQKVYSLLDIPFLPIVIILLMLSLGLYNPRLRCDEQGVFRRLLIISALVLLLAFPLSNLDFFSLDFQITLYSVVLSLCLLMAFRYVISRRFAESFRHKVLVLGGGERAQIIWQRMRRESDKKGVDILGFVPISGDKEADLGSNKIDLDIDRDLLNYVKANQVDEIVVACDERRGKLPVKSLFSCKIHGVEVMDVLNFIERETGQIAVNQMYPSWLVYSNGFSRPDSIRAISSNLLNITIAAAILFVTWPLILFVMVAIYLEDRGPILYRQTRVGYGGKPFEILKFRSMRVNSQANGAQWAQKDDERTTFIGRFIRRYHIDELPQIINILKGDMSFIGPRPEQPEFVDRLCQQLPYYSERHNVKPGLAGWAQLNYPYGASDKDALEKLKYDLYYIKHRNIWFDMSIFVRTVEVVFFAQGSR</sequence>
<feature type="transmembrane region" description="Helical" evidence="7">
    <location>
        <begin position="49"/>
        <end position="69"/>
    </location>
</feature>
<dbReference type="InterPro" id="IPR017464">
    <property type="entry name" value="Sugar_tfrase_EpsB_2"/>
</dbReference>
<dbReference type="NCBIfam" id="TIGR03025">
    <property type="entry name" value="EPS_sugtrans"/>
    <property type="match status" value="1"/>
</dbReference>
<dbReference type="Proteomes" id="UP000283255">
    <property type="component" value="Unassembled WGS sequence"/>
</dbReference>
<feature type="domain" description="Bacterial sugar transferase" evidence="8">
    <location>
        <begin position="277"/>
        <end position="457"/>
    </location>
</feature>
<feature type="transmembrane region" description="Helical" evidence="7">
    <location>
        <begin position="111"/>
        <end position="130"/>
    </location>
</feature>
<dbReference type="EMBL" id="QZCH01000004">
    <property type="protein sequence ID" value="RJG49465.1"/>
    <property type="molecule type" value="Genomic_DNA"/>
</dbReference>
<dbReference type="NCBIfam" id="TIGR03013">
    <property type="entry name" value="EpsB_2"/>
    <property type="match status" value="1"/>
</dbReference>
<comment type="subcellular location">
    <subcellularLocation>
        <location evidence="1">Membrane</location>
        <topology evidence="1">Multi-pass membrane protein</topology>
    </subcellularLocation>
</comment>
<accession>A0A418YH87</accession>
<dbReference type="Gene3D" id="3.40.50.720">
    <property type="entry name" value="NAD(P)-binding Rossmann-like Domain"/>
    <property type="match status" value="1"/>
</dbReference>
<dbReference type="PANTHER" id="PTHR30576:SF0">
    <property type="entry name" value="UNDECAPRENYL-PHOSPHATE N-ACETYLGALACTOSAMINYL 1-PHOSPHATE TRANSFERASE-RELATED"/>
    <property type="match status" value="1"/>
</dbReference>
<feature type="transmembrane region" description="Helical" evidence="7">
    <location>
        <begin position="12"/>
        <end position="37"/>
    </location>
</feature>
<dbReference type="Pfam" id="PF02397">
    <property type="entry name" value="Bac_transf"/>
    <property type="match status" value="1"/>
</dbReference>
<evidence type="ECO:0000313" key="9">
    <source>
        <dbReference type="EMBL" id="RJG49465.1"/>
    </source>
</evidence>
<protein>
    <submittedName>
        <fullName evidence="9">TIGR03013 family PEP-CTERM/XrtA system glycosyltransferase</fullName>
    </submittedName>
</protein>
<proteinExistence type="inferred from homology"/>
<feature type="transmembrane region" description="Helical" evidence="7">
    <location>
        <begin position="81"/>
        <end position="99"/>
    </location>
</feature>
<evidence type="ECO:0000256" key="4">
    <source>
        <dbReference type="ARBA" id="ARBA00022692"/>
    </source>
</evidence>
<evidence type="ECO:0000256" key="1">
    <source>
        <dbReference type="ARBA" id="ARBA00004141"/>
    </source>
</evidence>
<dbReference type="InterPro" id="IPR017475">
    <property type="entry name" value="EPS_sugar_tfrase"/>
</dbReference>
<comment type="caution">
    <text evidence="9">The sequence shown here is derived from an EMBL/GenBank/DDBJ whole genome shotgun (WGS) entry which is preliminary data.</text>
</comment>
<gene>
    <name evidence="9" type="ORF">D1Z90_05775</name>
</gene>
<evidence type="ECO:0000256" key="6">
    <source>
        <dbReference type="ARBA" id="ARBA00023136"/>
    </source>
</evidence>
<reference evidence="9 10" key="1">
    <citation type="submission" date="2018-09" db="EMBL/GenBank/DDBJ databases">
        <authorList>
            <person name="Wang F."/>
        </authorList>
    </citation>
    <scope>NUCLEOTIDE SEQUENCE [LARGE SCALE GENOMIC DNA]</scope>
    <source>
        <strain evidence="9 10">PLHSC7-2</strain>
    </source>
</reference>
<dbReference type="PANTHER" id="PTHR30576">
    <property type="entry name" value="COLANIC BIOSYNTHESIS UDP-GLUCOSE LIPID CARRIER TRANSFERASE"/>
    <property type="match status" value="1"/>
</dbReference>
<dbReference type="AlphaFoldDB" id="A0A418YH87"/>
<evidence type="ECO:0000256" key="7">
    <source>
        <dbReference type="SAM" id="Phobius"/>
    </source>
</evidence>
<keyword evidence="3 9" id="KW-0808">Transferase</keyword>
<feature type="transmembrane region" description="Helical" evidence="7">
    <location>
        <begin position="277"/>
        <end position="303"/>
    </location>
</feature>
<evidence type="ECO:0000256" key="5">
    <source>
        <dbReference type="ARBA" id="ARBA00022989"/>
    </source>
</evidence>
<keyword evidence="6 7" id="KW-0472">Membrane</keyword>
<dbReference type="GO" id="GO:0016780">
    <property type="term" value="F:phosphotransferase activity, for other substituted phosphate groups"/>
    <property type="evidence" value="ECO:0007669"/>
    <property type="project" value="TreeGrafter"/>
</dbReference>
<dbReference type="GO" id="GO:0016020">
    <property type="term" value="C:membrane"/>
    <property type="evidence" value="ECO:0007669"/>
    <property type="project" value="UniProtKB-SubCell"/>
</dbReference>
<dbReference type="InterPro" id="IPR003362">
    <property type="entry name" value="Bact_transf"/>
</dbReference>
<evidence type="ECO:0000256" key="2">
    <source>
        <dbReference type="ARBA" id="ARBA00006464"/>
    </source>
</evidence>
<evidence type="ECO:0000256" key="3">
    <source>
        <dbReference type="ARBA" id="ARBA00022679"/>
    </source>
</evidence>
<evidence type="ECO:0000259" key="8">
    <source>
        <dbReference type="Pfam" id="PF02397"/>
    </source>
</evidence>
<dbReference type="OrthoDB" id="9808602at2"/>
<keyword evidence="10" id="KW-1185">Reference proteome</keyword>
<organism evidence="9 10">
    <name type="scientific">Motilimonas pumila</name>
    <dbReference type="NCBI Taxonomy" id="2303987"/>
    <lineage>
        <taxon>Bacteria</taxon>
        <taxon>Pseudomonadati</taxon>
        <taxon>Pseudomonadota</taxon>
        <taxon>Gammaproteobacteria</taxon>
        <taxon>Alteromonadales</taxon>
        <taxon>Alteromonadales genera incertae sedis</taxon>
        <taxon>Motilimonas</taxon>
    </lineage>
</organism>
<name>A0A418YH87_9GAMM</name>
<reference evidence="9 10" key="2">
    <citation type="submission" date="2019-01" db="EMBL/GenBank/DDBJ databases">
        <title>Motilimonas pumilus sp. nov., isolated from the gut of sea cucumber (Apostichopus japonicus).</title>
        <authorList>
            <person name="Wang F.-Q."/>
            <person name="Ren L.-H."/>
            <person name="Lin Y.-W."/>
            <person name="Sun G.-H."/>
            <person name="Du Z.-J."/>
            <person name="Zhao J.-X."/>
            <person name="Liu X.-J."/>
            <person name="Liu L.-J."/>
        </authorList>
    </citation>
    <scope>NUCLEOTIDE SEQUENCE [LARGE SCALE GENOMIC DNA]</scope>
    <source>
        <strain evidence="9 10">PLHSC7-2</strain>
    </source>
</reference>
<evidence type="ECO:0000313" key="10">
    <source>
        <dbReference type="Proteomes" id="UP000283255"/>
    </source>
</evidence>
<comment type="similarity">
    <text evidence="2">Belongs to the bacterial sugar transferase family.</text>
</comment>
<keyword evidence="4 7" id="KW-0812">Transmembrane</keyword>
<dbReference type="RefSeq" id="WP_119909800.1">
    <property type="nucleotide sequence ID" value="NZ_QZCH01000004.1"/>
</dbReference>